<comment type="caution">
    <text evidence="4">The sequence shown here is derived from an EMBL/GenBank/DDBJ whole genome shotgun (WGS) entry which is preliminary data.</text>
</comment>
<dbReference type="SUPFAM" id="SSF117892">
    <property type="entry name" value="Band 7/SPFH domain"/>
    <property type="match status" value="1"/>
</dbReference>
<dbReference type="Gene3D" id="3.30.479.30">
    <property type="entry name" value="Band 7 domain"/>
    <property type="match status" value="1"/>
</dbReference>
<dbReference type="OrthoDB" id="9813479at2"/>
<keyword evidence="2" id="KW-0472">Membrane</keyword>
<feature type="domain" description="Band 7" evidence="3">
    <location>
        <begin position="65"/>
        <end position="234"/>
    </location>
</feature>
<comment type="subcellular location">
    <subcellularLocation>
        <location evidence="1">Membrane</location>
        <topology evidence="1">Single-pass membrane protein</topology>
    </subcellularLocation>
</comment>
<name>A0A6I4T0I0_9SPHN</name>
<evidence type="ECO:0000313" key="5">
    <source>
        <dbReference type="Proteomes" id="UP000433652"/>
    </source>
</evidence>
<reference evidence="4 5" key="1">
    <citation type="submission" date="2019-12" db="EMBL/GenBank/DDBJ databases">
        <title>Genomic-based taxomic classification of the family Erythrobacteraceae.</title>
        <authorList>
            <person name="Xu L."/>
        </authorList>
    </citation>
    <scope>NUCLEOTIDE SEQUENCE [LARGE SCALE GENOMIC DNA]</scope>
    <source>
        <strain evidence="4 5">MCCC 1K01500</strain>
    </source>
</reference>
<dbReference type="Pfam" id="PF01145">
    <property type="entry name" value="Band_7"/>
    <property type="match status" value="1"/>
</dbReference>
<feature type="transmembrane region" description="Helical" evidence="2">
    <location>
        <begin position="12"/>
        <end position="32"/>
    </location>
</feature>
<sequence>MTRSQEGAASTFSGYLILLVLLVAVVLAWFLIRSAVPGEYATKAAKLAFAGTILGSIGIVGLVLAGFYMIQPNQAAVITLFGSYKGTDRTQGLRWIWPWMGKRKLSVRAHNVHSDRVKINDLRGNPIDVACNVVWRVADTAQAVFDVDDYKAFVEIQIEAGLRTVGARHPYDDMSEDDLTTLRGSAEVVASELRAELNERLHVAGIEVDEAGLTHLAYAPEIAGAMLRRQQAEAVIAARAKLVMGAVSMVQMALDKLSEDDIVHLDDERRASMVSNLMVVLCGERDVNPVVNAGSLYT</sequence>
<dbReference type="EMBL" id="WTYM01000057">
    <property type="protein sequence ID" value="MXO60767.1"/>
    <property type="molecule type" value="Genomic_DNA"/>
</dbReference>
<dbReference type="InterPro" id="IPR001107">
    <property type="entry name" value="Band_7"/>
</dbReference>
<dbReference type="InterPro" id="IPR036013">
    <property type="entry name" value="Band_7/SPFH_dom_sf"/>
</dbReference>
<evidence type="ECO:0000313" key="4">
    <source>
        <dbReference type="EMBL" id="MXO60767.1"/>
    </source>
</evidence>
<feature type="transmembrane region" description="Helical" evidence="2">
    <location>
        <begin position="44"/>
        <end position="70"/>
    </location>
</feature>
<protein>
    <submittedName>
        <fullName evidence="4">SPFH domain-containing protein</fullName>
    </submittedName>
</protein>
<dbReference type="PANTHER" id="PTHR43446">
    <property type="entry name" value="MEMBRANE PROTEIN-RELATED"/>
    <property type="match status" value="1"/>
</dbReference>
<dbReference type="CDD" id="cd03402">
    <property type="entry name" value="SPFH_like_u2"/>
    <property type="match status" value="1"/>
</dbReference>
<dbReference type="GO" id="GO:0016020">
    <property type="term" value="C:membrane"/>
    <property type="evidence" value="ECO:0007669"/>
    <property type="project" value="UniProtKB-SubCell"/>
</dbReference>
<proteinExistence type="predicted"/>
<dbReference type="Proteomes" id="UP000433652">
    <property type="component" value="Unassembled WGS sequence"/>
</dbReference>
<evidence type="ECO:0000256" key="1">
    <source>
        <dbReference type="ARBA" id="ARBA00004167"/>
    </source>
</evidence>
<evidence type="ECO:0000259" key="3">
    <source>
        <dbReference type="SMART" id="SM00244"/>
    </source>
</evidence>
<keyword evidence="2" id="KW-0812">Transmembrane</keyword>
<dbReference type="AlphaFoldDB" id="A0A6I4T0I0"/>
<evidence type="ECO:0000256" key="2">
    <source>
        <dbReference type="SAM" id="Phobius"/>
    </source>
</evidence>
<gene>
    <name evidence="4" type="ORF">GRI89_14585</name>
</gene>
<dbReference type="SMART" id="SM00244">
    <property type="entry name" value="PHB"/>
    <property type="match status" value="1"/>
</dbReference>
<keyword evidence="2" id="KW-1133">Transmembrane helix</keyword>
<accession>A0A6I4T0I0</accession>
<dbReference type="PANTHER" id="PTHR43446:SF1">
    <property type="entry name" value="BAND 7 DOMAIN-CONTAINING PROTEIN"/>
    <property type="match status" value="1"/>
</dbReference>
<keyword evidence="5" id="KW-1185">Reference proteome</keyword>
<organism evidence="4 5">
    <name type="scientific">Croceibacterium salegens</name>
    <dbReference type="NCBI Taxonomy" id="1737568"/>
    <lineage>
        <taxon>Bacteria</taxon>
        <taxon>Pseudomonadati</taxon>
        <taxon>Pseudomonadota</taxon>
        <taxon>Alphaproteobacteria</taxon>
        <taxon>Sphingomonadales</taxon>
        <taxon>Erythrobacteraceae</taxon>
        <taxon>Croceibacterium</taxon>
    </lineage>
</organism>